<comment type="caution">
    <text evidence="1">The sequence shown here is derived from an EMBL/GenBank/DDBJ whole genome shotgun (WGS) entry which is preliminary data.</text>
</comment>
<dbReference type="AlphaFoldDB" id="A0AAD5M5G4"/>
<protein>
    <submittedName>
        <fullName evidence="1">Uncharacterized protein</fullName>
    </submittedName>
</protein>
<dbReference type="Proteomes" id="UP001196413">
    <property type="component" value="Unassembled WGS sequence"/>
</dbReference>
<organism evidence="1 2">
    <name type="scientific">Parelaphostrongylus tenuis</name>
    <name type="common">Meningeal worm</name>
    <dbReference type="NCBI Taxonomy" id="148309"/>
    <lineage>
        <taxon>Eukaryota</taxon>
        <taxon>Metazoa</taxon>
        <taxon>Ecdysozoa</taxon>
        <taxon>Nematoda</taxon>
        <taxon>Chromadorea</taxon>
        <taxon>Rhabditida</taxon>
        <taxon>Rhabditina</taxon>
        <taxon>Rhabditomorpha</taxon>
        <taxon>Strongyloidea</taxon>
        <taxon>Metastrongylidae</taxon>
        <taxon>Parelaphostrongylus</taxon>
    </lineage>
</organism>
<sequence length="174" mass="20104">MELQAVRFRGVNFIHCPLSKEKTSALERTPISCWDITNIPCDSSWYVAVDGVVMENFTKSLQNFISMSGNDSSLVFERKMKFTDVLHECKGAVKKELKRVHHQPPPIAERLDIGQRERNMYKYYAFFVQKRWNAFSVIEGTYKKKQNGSLPTGANLNSFFYKLAVDYKRSSDDA</sequence>
<evidence type="ECO:0000313" key="1">
    <source>
        <dbReference type="EMBL" id="KAJ1352532.1"/>
    </source>
</evidence>
<evidence type="ECO:0000313" key="2">
    <source>
        <dbReference type="Proteomes" id="UP001196413"/>
    </source>
</evidence>
<dbReference type="EMBL" id="JAHQIW010001440">
    <property type="protein sequence ID" value="KAJ1352532.1"/>
    <property type="molecule type" value="Genomic_DNA"/>
</dbReference>
<gene>
    <name evidence="1" type="ORF">KIN20_008906</name>
</gene>
<name>A0AAD5M5G4_PARTN</name>
<keyword evidence="2" id="KW-1185">Reference proteome</keyword>
<reference evidence="1" key="1">
    <citation type="submission" date="2021-06" db="EMBL/GenBank/DDBJ databases">
        <title>Parelaphostrongylus tenuis whole genome reference sequence.</title>
        <authorList>
            <person name="Garwood T.J."/>
            <person name="Larsen P.A."/>
            <person name="Fountain-Jones N.M."/>
            <person name="Garbe J.R."/>
            <person name="Macchietto M.G."/>
            <person name="Kania S.A."/>
            <person name="Gerhold R.W."/>
            <person name="Richards J.E."/>
            <person name="Wolf T.M."/>
        </authorList>
    </citation>
    <scope>NUCLEOTIDE SEQUENCE</scope>
    <source>
        <strain evidence="1">MNPRO001-30</strain>
        <tissue evidence="1">Meninges</tissue>
    </source>
</reference>
<accession>A0AAD5M5G4</accession>
<proteinExistence type="predicted"/>